<evidence type="ECO:0000313" key="3">
    <source>
        <dbReference type="EMBL" id="MBE9640675.1"/>
    </source>
</evidence>
<keyword evidence="3" id="KW-0548">Nucleotidyltransferase</keyword>
<feature type="domain" description="Reverse transcriptase" evidence="2">
    <location>
        <begin position="1"/>
        <end position="312"/>
    </location>
</feature>
<keyword evidence="3" id="KW-0808">Transferase</keyword>
<dbReference type="Pfam" id="PF00078">
    <property type="entry name" value="RVT_1"/>
    <property type="match status" value="1"/>
</dbReference>
<organism evidence="3 4">
    <name type="scientific">Salipiger mangrovisoli</name>
    <dbReference type="NCBI Taxonomy" id="2865933"/>
    <lineage>
        <taxon>Bacteria</taxon>
        <taxon>Pseudomonadati</taxon>
        <taxon>Pseudomonadota</taxon>
        <taxon>Alphaproteobacteria</taxon>
        <taxon>Rhodobacterales</taxon>
        <taxon>Roseobacteraceae</taxon>
        <taxon>Salipiger</taxon>
    </lineage>
</organism>
<evidence type="ECO:0000256" key="1">
    <source>
        <dbReference type="ARBA" id="ARBA00034120"/>
    </source>
</evidence>
<keyword evidence="4" id="KW-1185">Reference proteome</keyword>
<evidence type="ECO:0000313" key="4">
    <source>
        <dbReference type="Proteomes" id="UP000607796"/>
    </source>
</evidence>
<dbReference type="InterPro" id="IPR051083">
    <property type="entry name" value="GrpII_Intron_Splice-Mob/Def"/>
</dbReference>
<proteinExistence type="inferred from homology"/>
<keyword evidence="3" id="KW-0695">RNA-directed DNA polymerase</keyword>
<dbReference type="RefSeq" id="WP_194137934.1">
    <property type="nucleotide sequence ID" value="NZ_JADFFK010000042.1"/>
</dbReference>
<dbReference type="PANTHER" id="PTHR34047:SF8">
    <property type="entry name" value="PROTEIN YKFC"/>
    <property type="match status" value="1"/>
</dbReference>
<dbReference type="Proteomes" id="UP000607796">
    <property type="component" value="Unassembled WGS sequence"/>
</dbReference>
<comment type="similarity">
    <text evidence="1">Belongs to the bacterial reverse transcriptase family.</text>
</comment>
<protein>
    <submittedName>
        <fullName evidence="3">RNA-directed DNA polymerase</fullName>
    </submittedName>
</protein>
<dbReference type="GO" id="GO:0003964">
    <property type="term" value="F:RNA-directed DNA polymerase activity"/>
    <property type="evidence" value="ECO:0007669"/>
    <property type="project" value="UniProtKB-KW"/>
</dbReference>
<name>A0ABR9XAN9_9RHOB</name>
<sequence>MKNIFLGAQLTYQVWSELKSGRVPIVSDDDINNIPRFVEDYTARLRSRSYVPDVVHGYLGVQKGAGVTRFLPILSKEDMAVYYHLCTLIGGEVIVRRDKVFGGWRAITTSGVPESSEEAEREAKAFQQGYFAGALSNVMWFNEFRSFTQLVRKLVSDSSLGPYVATTDIANFYDSIEIPRLVRKLRRDMPKRYQEEINFLELFLNLWNRRTTGYARSSTGIPQEIISDGSRFLSYYYLQDFDEKFDNYCRRNSLIYIRFSDDILVFGSSKQRIEDAIHEMSRLLLPEGLNLNAHKTRIYKRRELSEFRAIELLDAISKKDKGRIRKELRAVRVMMVDKKPLRLDTAFRAILGYLHKISDHAEVYERNFVLEVAFENPDIVGTLNDFQLYNLIKIADDRLAMFRQIRSQCLARPYTGPRANFLMLVRTHNSDLEAIGVSKRLQRASVSLVERQSARSEIITTYCVPAAKRALDC</sequence>
<gene>
    <name evidence="3" type="ORF">IQ782_27895</name>
</gene>
<accession>A0ABR9XAN9</accession>
<dbReference type="CDD" id="cd01646">
    <property type="entry name" value="RT_Bac_retron_I"/>
    <property type="match status" value="1"/>
</dbReference>
<dbReference type="PROSITE" id="PS50878">
    <property type="entry name" value="RT_POL"/>
    <property type="match status" value="1"/>
</dbReference>
<comment type="caution">
    <text evidence="3">The sequence shown here is derived from an EMBL/GenBank/DDBJ whole genome shotgun (WGS) entry which is preliminary data.</text>
</comment>
<dbReference type="InterPro" id="IPR000477">
    <property type="entry name" value="RT_dom"/>
</dbReference>
<dbReference type="PANTHER" id="PTHR34047">
    <property type="entry name" value="NUCLEAR INTRON MATURASE 1, MITOCHONDRIAL-RELATED"/>
    <property type="match status" value="1"/>
</dbReference>
<dbReference type="EMBL" id="JADFFK010000042">
    <property type="protein sequence ID" value="MBE9640675.1"/>
    <property type="molecule type" value="Genomic_DNA"/>
</dbReference>
<reference evidence="3 4" key="1">
    <citation type="journal article" date="2021" name="Int. J. Syst. Evol. Microbiol.">
        <title>Salipiger mangrovisoli sp. nov., isolated from mangrove soil and the proposal for the reclassification of Paraphaeobacter pallidus as Salipiger pallidus comb. nov.</title>
        <authorList>
            <person name="Du J."/>
            <person name="Liu Y."/>
            <person name="Pei T."/>
            <person name="Deng M.R."/>
            <person name="Zhu H."/>
        </authorList>
    </citation>
    <scope>NUCLEOTIDE SEQUENCE [LARGE SCALE GENOMIC DNA]</scope>
    <source>
        <strain evidence="3 4">6D45A</strain>
    </source>
</reference>
<evidence type="ECO:0000259" key="2">
    <source>
        <dbReference type="PROSITE" id="PS50878"/>
    </source>
</evidence>